<dbReference type="SUPFAM" id="SSF52279">
    <property type="entry name" value="Beta-D-glucan exohydrolase, C-terminal domain"/>
    <property type="match status" value="1"/>
</dbReference>
<dbReference type="InterPro" id="IPR050288">
    <property type="entry name" value="Cellulose_deg_GH3"/>
</dbReference>
<evidence type="ECO:0000256" key="2">
    <source>
        <dbReference type="ARBA" id="ARBA00022801"/>
    </source>
</evidence>
<keyword evidence="2" id="KW-0378">Hydrolase</keyword>
<dbReference type="GO" id="GO:0009251">
    <property type="term" value="P:glucan catabolic process"/>
    <property type="evidence" value="ECO:0007669"/>
    <property type="project" value="TreeGrafter"/>
</dbReference>
<dbReference type="InterPro" id="IPR026891">
    <property type="entry name" value="Fn3-like"/>
</dbReference>
<dbReference type="Gene3D" id="2.60.40.10">
    <property type="entry name" value="Immunoglobulins"/>
    <property type="match status" value="1"/>
</dbReference>
<protein>
    <recommendedName>
        <fullName evidence="3">Fibronectin type III-like domain-containing protein</fullName>
    </recommendedName>
</protein>
<sequence>MNNALDSVGSLAEVTYNDASDIEAAAALAARSDVAIVMVGDISREGVDRSDLALPHTDGVDQDALVSAVAAANANTVVVLKNGGPVLLPWLDEVPAVLEAWYPAQEDGNIVGNLLVGLENPSGKLPITFPTQEREGATATVEQWPGIDPDGSGPLPLTATYSEGLEMGYRWYDANDVAPTFAFGYGLSYTSFALSNVTVTPGSNDGTAPVEVSFSVKNTGEVRGAEVGQVYLGLPDEANQPPKRLVGFDKVTLNPGESKRVSVTIDPAASNHPLSVWDEDADGWKIVEGEYSVLIGNASNNITLEDSFTISGPPFDIATEASTRTLAGKAYVTATVINNGEIPLDVVLSTPYGDKKFTAVQPGKKASVSINSTSASIPSGTVTATVSGTVDGELVTYTSTADYAAAG</sequence>
<evidence type="ECO:0000313" key="5">
    <source>
        <dbReference type="Proteomes" id="UP000293995"/>
    </source>
</evidence>
<accession>A0A4P6ECE2</accession>
<dbReference type="Proteomes" id="UP000293995">
    <property type="component" value="Chromosome"/>
</dbReference>
<dbReference type="KEGG" id="mprt:ET475_07745"/>
<gene>
    <name evidence="4" type="ORF">ET475_07745</name>
</gene>
<dbReference type="SMART" id="SM01217">
    <property type="entry name" value="Fn3_like"/>
    <property type="match status" value="1"/>
</dbReference>
<proteinExistence type="inferred from homology"/>
<dbReference type="OrthoDB" id="3187421at2"/>
<reference evidence="4 5" key="1">
    <citation type="submission" date="2019-01" db="EMBL/GenBank/DDBJ databases">
        <title>Genome sequencing of strain DFW100M-13.</title>
        <authorList>
            <person name="Heo J."/>
            <person name="Kim S.-J."/>
            <person name="Kim J.-S."/>
            <person name="Hong S.-B."/>
            <person name="Kwon S.-W."/>
        </authorList>
    </citation>
    <scope>NUCLEOTIDE SEQUENCE [LARGE SCALE GENOMIC DNA]</scope>
    <source>
        <strain evidence="4 5">DFW100M-13</strain>
    </source>
</reference>
<dbReference type="Pfam" id="PF14310">
    <property type="entry name" value="Fn3-like"/>
    <property type="match status" value="1"/>
</dbReference>
<dbReference type="InterPro" id="IPR036881">
    <property type="entry name" value="Glyco_hydro_3_C_sf"/>
</dbReference>
<dbReference type="PANTHER" id="PTHR42715">
    <property type="entry name" value="BETA-GLUCOSIDASE"/>
    <property type="match status" value="1"/>
</dbReference>
<name>A0A4P6ECE2_9MICO</name>
<dbReference type="PANTHER" id="PTHR42715:SF10">
    <property type="entry name" value="BETA-GLUCOSIDASE"/>
    <property type="match status" value="1"/>
</dbReference>
<organism evidence="4 5">
    <name type="scientific">Microbacterium protaetiae</name>
    <dbReference type="NCBI Taxonomy" id="2509458"/>
    <lineage>
        <taxon>Bacteria</taxon>
        <taxon>Bacillati</taxon>
        <taxon>Actinomycetota</taxon>
        <taxon>Actinomycetes</taxon>
        <taxon>Micrococcales</taxon>
        <taxon>Microbacteriaceae</taxon>
        <taxon>Microbacterium</taxon>
    </lineage>
</organism>
<keyword evidence="5" id="KW-1185">Reference proteome</keyword>
<evidence type="ECO:0000256" key="1">
    <source>
        <dbReference type="ARBA" id="ARBA00005336"/>
    </source>
</evidence>
<dbReference type="InterPro" id="IPR013783">
    <property type="entry name" value="Ig-like_fold"/>
</dbReference>
<comment type="similarity">
    <text evidence="1">Belongs to the glycosyl hydrolase 3 family.</text>
</comment>
<dbReference type="Pfam" id="PF01915">
    <property type="entry name" value="Glyco_hydro_3_C"/>
    <property type="match status" value="1"/>
</dbReference>
<feature type="domain" description="Fibronectin type III-like" evidence="3">
    <location>
        <begin position="226"/>
        <end position="299"/>
    </location>
</feature>
<dbReference type="AlphaFoldDB" id="A0A4P6ECE2"/>
<evidence type="ECO:0000259" key="3">
    <source>
        <dbReference type="SMART" id="SM01217"/>
    </source>
</evidence>
<evidence type="ECO:0000313" key="4">
    <source>
        <dbReference type="EMBL" id="QAY59895.1"/>
    </source>
</evidence>
<dbReference type="GO" id="GO:0008422">
    <property type="term" value="F:beta-glucosidase activity"/>
    <property type="evidence" value="ECO:0007669"/>
    <property type="project" value="TreeGrafter"/>
</dbReference>
<dbReference type="InterPro" id="IPR002772">
    <property type="entry name" value="Glyco_hydro_3_C"/>
</dbReference>
<dbReference type="Gene3D" id="3.40.50.1700">
    <property type="entry name" value="Glycoside hydrolase family 3 C-terminal domain"/>
    <property type="match status" value="1"/>
</dbReference>
<dbReference type="EMBL" id="CP035494">
    <property type="protein sequence ID" value="QAY59895.1"/>
    <property type="molecule type" value="Genomic_DNA"/>
</dbReference>